<organism evidence="1 2">
    <name type="scientific">Amycolatopsis dendrobii</name>
    <dbReference type="NCBI Taxonomy" id="2760662"/>
    <lineage>
        <taxon>Bacteria</taxon>
        <taxon>Bacillati</taxon>
        <taxon>Actinomycetota</taxon>
        <taxon>Actinomycetes</taxon>
        <taxon>Pseudonocardiales</taxon>
        <taxon>Pseudonocardiaceae</taxon>
        <taxon>Amycolatopsis</taxon>
    </lineage>
</organism>
<proteinExistence type="predicted"/>
<dbReference type="AlphaFoldDB" id="A0A7W3ZEN9"/>
<gene>
    <name evidence="1" type="ORF">H4281_33785</name>
</gene>
<evidence type="ECO:0000313" key="2">
    <source>
        <dbReference type="Proteomes" id="UP000526734"/>
    </source>
</evidence>
<dbReference type="EMBL" id="JACGZW010000012">
    <property type="protein sequence ID" value="MBB1158144.1"/>
    <property type="molecule type" value="Genomic_DNA"/>
</dbReference>
<protein>
    <submittedName>
        <fullName evidence="1">Uncharacterized protein</fullName>
    </submittedName>
</protein>
<accession>A0A7W3ZEN9</accession>
<evidence type="ECO:0000313" key="1">
    <source>
        <dbReference type="EMBL" id="MBB1158144.1"/>
    </source>
</evidence>
<reference evidence="1 2" key="1">
    <citation type="submission" date="2020-08" db="EMBL/GenBank/DDBJ databases">
        <title>Amycolatopsis sp. nov. DR6-1 isolated from Dendrobium heterocarpum.</title>
        <authorList>
            <person name="Tedsree N."/>
            <person name="Kuncharoen N."/>
            <person name="Likhitwitayawuid K."/>
            <person name="Tanasupawat S."/>
        </authorList>
    </citation>
    <scope>NUCLEOTIDE SEQUENCE [LARGE SCALE GENOMIC DNA]</scope>
    <source>
        <strain evidence="1 2">DR6-1</strain>
    </source>
</reference>
<name>A0A7W3ZEN9_9PSEU</name>
<comment type="caution">
    <text evidence="1">The sequence shown here is derived from an EMBL/GenBank/DDBJ whole genome shotgun (WGS) entry which is preliminary data.</text>
</comment>
<dbReference type="Proteomes" id="UP000526734">
    <property type="component" value="Unassembled WGS sequence"/>
</dbReference>
<keyword evidence="2" id="KW-1185">Reference proteome</keyword>
<sequence length="124" mass="13733">MGSQGIDYAVIYRSPDAPGRLIMPVPASSCIPSEHDSIDVTIGALLEVHTSVQDRTTRLLDLPAGRVVVPVQEKKTILRKEADNIDVPILHRQVAAWIPDPRGRSDAMVAVYSNNWRDREHVTV</sequence>
<dbReference type="RefSeq" id="WP_182894901.1">
    <property type="nucleotide sequence ID" value="NZ_JACGZW010000012.1"/>
</dbReference>